<dbReference type="InterPro" id="IPR027417">
    <property type="entry name" value="P-loop_NTPase"/>
</dbReference>
<evidence type="ECO:0000259" key="2">
    <source>
        <dbReference type="Pfam" id="PF00005"/>
    </source>
</evidence>
<protein>
    <submittedName>
        <fullName evidence="3">ATP-binding cassette domain-containing protein</fullName>
    </submittedName>
</protein>
<keyword evidence="3" id="KW-0067">ATP-binding</keyword>
<evidence type="ECO:0000313" key="3">
    <source>
        <dbReference type="EMBL" id="MEK0306931.1"/>
    </source>
</evidence>
<dbReference type="InterPro" id="IPR003439">
    <property type="entry name" value="ABC_transporter-like_ATP-bd"/>
</dbReference>
<dbReference type="PANTHER" id="PTHR42788:SF13">
    <property type="entry name" value="ALIPHATIC SULFONATES IMPORT ATP-BINDING PROTEIN SSUB"/>
    <property type="match status" value="1"/>
</dbReference>
<dbReference type="EMBL" id="JBANBB010000001">
    <property type="protein sequence ID" value="MEK0306931.1"/>
    <property type="molecule type" value="Genomic_DNA"/>
</dbReference>
<keyword evidence="1" id="KW-0813">Transport</keyword>
<dbReference type="PANTHER" id="PTHR42788">
    <property type="entry name" value="TAURINE IMPORT ATP-BINDING PROTEIN-RELATED"/>
    <property type="match status" value="1"/>
</dbReference>
<evidence type="ECO:0000256" key="1">
    <source>
        <dbReference type="ARBA" id="ARBA00022448"/>
    </source>
</evidence>
<dbReference type="InterPro" id="IPR050166">
    <property type="entry name" value="ABC_transporter_ATP-bind"/>
</dbReference>
<dbReference type="SUPFAM" id="SSF52540">
    <property type="entry name" value="P-loop containing nucleoside triphosphate hydrolases"/>
    <property type="match status" value="1"/>
</dbReference>
<dbReference type="GO" id="GO:0005524">
    <property type="term" value="F:ATP binding"/>
    <property type="evidence" value="ECO:0007669"/>
    <property type="project" value="UniProtKB-KW"/>
</dbReference>
<sequence length="136" mass="15080">MGTRRLEPPCRAGNGKRIPPGPVRQVRAIGLGHRFHQGPWLFHDLHFHLDPGEIVGVCGPSESGKSTLLSLIAGFDTPASGTVERPVISRIRWVFQNPHGMPRRTALDHVTQPLLGQGWNRQEAEGWARGSWRTSI</sequence>
<dbReference type="RefSeq" id="WP_340469499.1">
    <property type="nucleotide sequence ID" value="NZ_JBANBB010000001.1"/>
</dbReference>
<dbReference type="Proteomes" id="UP001373159">
    <property type="component" value="Unassembled WGS sequence"/>
</dbReference>
<dbReference type="Gene3D" id="3.40.50.300">
    <property type="entry name" value="P-loop containing nucleotide triphosphate hydrolases"/>
    <property type="match status" value="1"/>
</dbReference>
<name>A0ABU8ZNV3_9BIFI</name>
<feature type="domain" description="ABC transporter" evidence="2">
    <location>
        <begin position="43"/>
        <end position="123"/>
    </location>
</feature>
<proteinExistence type="predicted"/>
<evidence type="ECO:0000313" key="4">
    <source>
        <dbReference type="Proteomes" id="UP001373159"/>
    </source>
</evidence>
<keyword evidence="3" id="KW-0547">Nucleotide-binding</keyword>
<gene>
    <name evidence="3" type="ORF">V8P97_05580</name>
</gene>
<reference evidence="3 4" key="1">
    <citation type="submission" date="2024-02" db="EMBL/GenBank/DDBJ databases">
        <title>Bifidobacterium honeyensis sp. nov., isolated from the comb honey.</title>
        <authorList>
            <person name="Liu W."/>
            <person name="Li Y."/>
        </authorList>
    </citation>
    <scope>NUCLEOTIDE SEQUENCE [LARGE SCALE GENOMIC DNA]</scope>
    <source>
        <strain evidence="3 4">IMAU50988</strain>
    </source>
</reference>
<dbReference type="Pfam" id="PF00005">
    <property type="entry name" value="ABC_tran"/>
    <property type="match status" value="1"/>
</dbReference>
<accession>A0ABU8ZNV3</accession>
<organism evidence="3 4">
    <name type="scientific">Bifidobacterium favimelis</name>
    <dbReference type="NCBI Taxonomy" id="3122979"/>
    <lineage>
        <taxon>Bacteria</taxon>
        <taxon>Bacillati</taxon>
        <taxon>Actinomycetota</taxon>
        <taxon>Actinomycetes</taxon>
        <taxon>Bifidobacteriales</taxon>
        <taxon>Bifidobacteriaceae</taxon>
        <taxon>Bifidobacterium</taxon>
    </lineage>
</organism>
<comment type="caution">
    <text evidence="3">The sequence shown here is derived from an EMBL/GenBank/DDBJ whole genome shotgun (WGS) entry which is preliminary data.</text>
</comment>
<keyword evidence="4" id="KW-1185">Reference proteome</keyword>